<evidence type="ECO:0000313" key="3">
    <source>
        <dbReference type="EMBL" id="KAF4452337.1"/>
    </source>
</evidence>
<dbReference type="EMBL" id="JAADJG010000190">
    <property type="protein sequence ID" value="KAF4452337.1"/>
    <property type="molecule type" value="Genomic_DNA"/>
</dbReference>
<evidence type="ECO:0000256" key="1">
    <source>
        <dbReference type="SAM" id="SignalP"/>
    </source>
</evidence>
<comment type="caution">
    <text evidence="3">The sequence shown here is derived from an EMBL/GenBank/DDBJ whole genome shotgun (WGS) entry which is preliminary data.</text>
</comment>
<dbReference type="Pfam" id="PF25139">
    <property type="entry name" value="LysM14_C"/>
    <property type="match status" value="1"/>
</dbReference>
<dbReference type="OrthoDB" id="4972407at2759"/>
<protein>
    <recommendedName>
        <fullName evidence="2">Secreted LysM effector LysM C-terminal domain-containing protein</fullName>
    </recommendedName>
</protein>
<dbReference type="InterPro" id="IPR057277">
    <property type="entry name" value="LysM_C"/>
</dbReference>
<proteinExistence type="predicted"/>
<sequence>MRVTAQTLITVLSAALPLTAAWEVTAYAGTSTCFAKDTTQYRILSGEGASGCLVFGQDMPGASCKKFTNGGGNSGPCDGETFDVRSLLAQPGTYCQMFVDTKCEINGGMVFSRPDKESGPKCNYPVGGLLRSFSCAPDTSGVPSEIPPNNPIGGF</sequence>
<gene>
    <name evidence="3" type="ORF">F53441_4789</name>
</gene>
<evidence type="ECO:0000313" key="4">
    <source>
        <dbReference type="Proteomes" id="UP000605986"/>
    </source>
</evidence>
<accession>A0A8H4KL72</accession>
<feature type="chain" id="PRO_5034758286" description="Secreted LysM effector LysM C-terminal domain-containing protein" evidence="1">
    <location>
        <begin position="22"/>
        <end position="155"/>
    </location>
</feature>
<reference evidence="3" key="1">
    <citation type="submission" date="2020-01" db="EMBL/GenBank/DDBJ databases">
        <title>Identification and distribution of gene clusters putatively required for synthesis of sphingolipid metabolism inhibitors in phylogenetically diverse species of the filamentous fungus Fusarium.</title>
        <authorList>
            <person name="Kim H.-S."/>
            <person name="Busman M."/>
            <person name="Brown D.W."/>
            <person name="Divon H."/>
            <person name="Uhlig S."/>
            <person name="Proctor R.H."/>
        </authorList>
    </citation>
    <scope>NUCLEOTIDE SEQUENCE</scope>
    <source>
        <strain evidence="3">NRRL 53441</strain>
    </source>
</reference>
<feature type="domain" description="Secreted LysM effector LysM C-terminal" evidence="2">
    <location>
        <begin position="22"/>
        <end position="112"/>
    </location>
</feature>
<organism evidence="3 4">
    <name type="scientific">Fusarium austroafricanum</name>
    <dbReference type="NCBI Taxonomy" id="2364996"/>
    <lineage>
        <taxon>Eukaryota</taxon>
        <taxon>Fungi</taxon>
        <taxon>Dikarya</taxon>
        <taxon>Ascomycota</taxon>
        <taxon>Pezizomycotina</taxon>
        <taxon>Sordariomycetes</taxon>
        <taxon>Hypocreomycetidae</taxon>
        <taxon>Hypocreales</taxon>
        <taxon>Nectriaceae</taxon>
        <taxon>Fusarium</taxon>
        <taxon>Fusarium concolor species complex</taxon>
    </lineage>
</organism>
<keyword evidence="4" id="KW-1185">Reference proteome</keyword>
<dbReference type="Proteomes" id="UP000605986">
    <property type="component" value="Unassembled WGS sequence"/>
</dbReference>
<evidence type="ECO:0000259" key="2">
    <source>
        <dbReference type="Pfam" id="PF25139"/>
    </source>
</evidence>
<keyword evidence="1" id="KW-0732">Signal</keyword>
<name>A0A8H4KL72_9HYPO</name>
<feature type="signal peptide" evidence="1">
    <location>
        <begin position="1"/>
        <end position="21"/>
    </location>
</feature>
<dbReference type="AlphaFoldDB" id="A0A8H4KL72"/>